<name>A0A5B7EK50_PORTR</name>
<evidence type="ECO:0000256" key="1">
    <source>
        <dbReference type="SAM" id="MobiDB-lite"/>
    </source>
</evidence>
<gene>
    <name evidence="2" type="ORF">E2C01_028244</name>
</gene>
<proteinExistence type="predicted"/>
<reference evidence="2 3" key="1">
    <citation type="submission" date="2019-05" db="EMBL/GenBank/DDBJ databases">
        <title>Another draft genome of Portunus trituberculatus and its Hox gene families provides insights of decapod evolution.</title>
        <authorList>
            <person name="Jeong J.-H."/>
            <person name="Song I."/>
            <person name="Kim S."/>
            <person name="Choi T."/>
            <person name="Kim D."/>
            <person name="Ryu S."/>
            <person name="Kim W."/>
        </authorList>
    </citation>
    <scope>NUCLEOTIDE SEQUENCE [LARGE SCALE GENOMIC DNA]</scope>
    <source>
        <tissue evidence="2">Muscle</tissue>
    </source>
</reference>
<organism evidence="2 3">
    <name type="scientific">Portunus trituberculatus</name>
    <name type="common">Swimming crab</name>
    <name type="synonym">Neptunus trituberculatus</name>
    <dbReference type="NCBI Taxonomy" id="210409"/>
    <lineage>
        <taxon>Eukaryota</taxon>
        <taxon>Metazoa</taxon>
        <taxon>Ecdysozoa</taxon>
        <taxon>Arthropoda</taxon>
        <taxon>Crustacea</taxon>
        <taxon>Multicrustacea</taxon>
        <taxon>Malacostraca</taxon>
        <taxon>Eumalacostraca</taxon>
        <taxon>Eucarida</taxon>
        <taxon>Decapoda</taxon>
        <taxon>Pleocyemata</taxon>
        <taxon>Brachyura</taxon>
        <taxon>Eubrachyura</taxon>
        <taxon>Portunoidea</taxon>
        <taxon>Portunidae</taxon>
        <taxon>Portuninae</taxon>
        <taxon>Portunus</taxon>
    </lineage>
</organism>
<comment type="caution">
    <text evidence="2">The sequence shown here is derived from an EMBL/GenBank/DDBJ whole genome shotgun (WGS) entry which is preliminary data.</text>
</comment>
<evidence type="ECO:0000313" key="2">
    <source>
        <dbReference type="EMBL" id="MPC34841.1"/>
    </source>
</evidence>
<sequence length="76" mass="8336">MDYPYLGNAWSFPLSHPHSPFSISLVALASVAHADRQDLRLSSTCHLPTTLRASPPGRQQEHRVLQGSSAQDNITV</sequence>
<feature type="region of interest" description="Disordered" evidence="1">
    <location>
        <begin position="47"/>
        <end position="76"/>
    </location>
</feature>
<evidence type="ECO:0000313" key="3">
    <source>
        <dbReference type="Proteomes" id="UP000324222"/>
    </source>
</evidence>
<dbReference type="AlphaFoldDB" id="A0A5B7EK50"/>
<accession>A0A5B7EK50</accession>
<dbReference type="EMBL" id="VSRR010003142">
    <property type="protein sequence ID" value="MPC34841.1"/>
    <property type="molecule type" value="Genomic_DNA"/>
</dbReference>
<feature type="compositionally biased region" description="Polar residues" evidence="1">
    <location>
        <begin position="66"/>
        <end position="76"/>
    </location>
</feature>
<dbReference type="Proteomes" id="UP000324222">
    <property type="component" value="Unassembled WGS sequence"/>
</dbReference>
<keyword evidence="3" id="KW-1185">Reference proteome</keyword>
<protein>
    <submittedName>
        <fullName evidence="2">Uncharacterized protein</fullName>
    </submittedName>
</protein>